<dbReference type="RefSeq" id="XP_034118304.1">
    <property type="nucleotide sequence ID" value="XM_034262413.2"/>
</dbReference>
<dbReference type="PANTHER" id="PTHR15208">
    <property type="entry name" value="RECEPTOR-BINDING CANCER ANTIGEN EXPRESSED ON SISO CELLS CANCER ASSOCIATED SURFACE ANTIGEN RCAS1 ESTROGEN RECEPTOR-BINDING FRAGMENT- ASSOCIATED GENE 9 PROTEIN"/>
    <property type="match status" value="1"/>
</dbReference>
<dbReference type="InterPro" id="IPR017025">
    <property type="entry name" value="Cancer-assoc_antigen_RCAS1"/>
</dbReference>
<dbReference type="PANTHER" id="PTHR15208:SF2">
    <property type="entry name" value="RECEPTOR-BINDING CANCER ANTIGEN EXPRESSED ON SISO CELLS"/>
    <property type="match status" value="1"/>
</dbReference>
<keyword evidence="3" id="KW-1185">Reference proteome</keyword>
<feature type="compositionally biased region" description="Basic and acidic residues" evidence="1">
    <location>
        <begin position="70"/>
        <end position="80"/>
    </location>
</feature>
<name>A0A6P8XY68_DROAB</name>
<dbReference type="OrthoDB" id="10017216at2759"/>
<feature type="compositionally biased region" description="Basic residues" evidence="1">
    <location>
        <begin position="186"/>
        <end position="196"/>
    </location>
</feature>
<evidence type="ECO:0000313" key="3">
    <source>
        <dbReference type="Proteomes" id="UP000515160"/>
    </source>
</evidence>
<sequence length="223" mass="24976">MVLQQIKMLLLGIITLCRRALCCFSRRRKLSHAGNDQLQAVMVGNDFATNSSSPNNNSSGISATTNANGGRERDWNSWDDSPRTVEEHIEQYRQRMAQPPTPPKEEPEPDFFSELTPDIKPQLKYYLGDAASATTTTSPSDFSRLKADDMVPISANADLEDWVDDNAGGWEELDTSQTKHIIREKRREMRHQRHQAHGQGTAAAKTPQPSIGAQRISDVQRMA</sequence>
<accession>A0A6P8XY68</accession>
<dbReference type="GO" id="GO:0030141">
    <property type="term" value="C:secretory granule"/>
    <property type="evidence" value="ECO:0007669"/>
    <property type="project" value="TreeGrafter"/>
</dbReference>
<evidence type="ECO:0000256" key="1">
    <source>
        <dbReference type="SAM" id="MobiDB-lite"/>
    </source>
</evidence>
<protein>
    <submittedName>
        <fullName evidence="4">Uncharacterized protein LOC117577575</fullName>
    </submittedName>
</protein>
<reference evidence="4" key="1">
    <citation type="submission" date="2025-08" db="UniProtKB">
        <authorList>
            <consortium name="RefSeq"/>
        </authorList>
    </citation>
    <scope>IDENTIFICATION</scope>
    <source>
        <strain evidence="4">15112-1751.03</strain>
        <tissue evidence="4">Whole Adult</tissue>
    </source>
</reference>
<feature type="chain" id="PRO_5027670521" evidence="2">
    <location>
        <begin position="23"/>
        <end position="223"/>
    </location>
</feature>
<feature type="signal peptide" evidence="2">
    <location>
        <begin position="1"/>
        <end position="22"/>
    </location>
</feature>
<feature type="region of interest" description="Disordered" evidence="1">
    <location>
        <begin position="49"/>
        <end position="80"/>
    </location>
</feature>
<dbReference type="Proteomes" id="UP000515160">
    <property type="component" value="Chromosome X"/>
</dbReference>
<feature type="region of interest" description="Disordered" evidence="1">
    <location>
        <begin position="186"/>
        <end position="223"/>
    </location>
</feature>
<evidence type="ECO:0000313" key="4">
    <source>
        <dbReference type="RefSeq" id="XP_034118304.1"/>
    </source>
</evidence>
<evidence type="ECO:0000256" key="2">
    <source>
        <dbReference type="SAM" id="SignalP"/>
    </source>
</evidence>
<proteinExistence type="predicted"/>
<dbReference type="GeneID" id="117577575"/>
<feature type="compositionally biased region" description="Low complexity" evidence="1">
    <location>
        <begin position="50"/>
        <end position="59"/>
    </location>
</feature>
<dbReference type="AlphaFoldDB" id="A0A6P8XY68"/>
<keyword evidence="2" id="KW-0732">Signal</keyword>
<organism evidence="3 4">
    <name type="scientific">Drosophila albomicans</name>
    <name type="common">Fruit fly</name>
    <dbReference type="NCBI Taxonomy" id="7291"/>
    <lineage>
        <taxon>Eukaryota</taxon>
        <taxon>Metazoa</taxon>
        <taxon>Ecdysozoa</taxon>
        <taxon>Arthropoda</taxon>
        <taxon>Hexapoda</taxon>
        <taxon>Insecta</taxon>
        <taxon>Pterygota</taxon>
        <taxon>Neoptera</taxon>
        <taxon>Endopterygota</taxon>
        <taxon>Diptera</taxon>
        <taxon>Brachycera</taxon>
        <taxon>Muscomorpha</taxon>
        <taxon>Ephydroidea</taxon>
        <taxon>Drosophilidae</taxon>
        <taxon>Drosophila</taxon>
    </lineage>
</organism>
<gene>
    <name evidence="4" type="primary">LOC117577575</name>
</gene>